<dbReference type="InterPro" id="IPR018684">
    <property type="entry name" value="DUF2171"/>
</dbReference>
<dbReference type="Pfam" id="PF09939">
    <property type="entry name" value="DUF2171"/>
    <property type="match status" value="1"/>
</dbReference>
<evidence type="ECO:0000313" key="1">
    <source>
        <dbReference type="EMBL" id="RIH78662.1"/>
    </source>
</evidence>
<dbReference type="AlphaFoldDB" id="A0A399E9D9"/>
<keyword evidence="2" id="KW-1185">Reference proteome</keyword>
<dbReference type="Proteomes" id="UP000265715">
    <property type="component" value="Unassembled WGS sequence"/>
</dbReference>
<proteinExistence type="predicted"/>
<comment type="caution">
    <text evidence="1">The sequence shown here is derived from an EMBL/GenBank/DDBJ whole genome shotgun (WGS) entry which is preliminary data.</text>
</comment>
<evidence type="ECO:0000313" key="2">
    <source>
        <dbReference type="Proteomes" id="UP000265715"/>
    </source>
</evidence>
<gene>
    <name evidence="1" type="ORF">Mterra_03649</name>
</gene>
<dbReference type="RefSeq" id="WP_218022970.1">
    <property type="nucleotide sequence ID" value="NZ_QXDL01000260.1"/>
</dbReference>
<organism evidence="1 2">
    <name type="scientific">Calidithermus terrae</name>
    <dbReference type="NCBI Taxonomy" id="1408545"/>
    <lineage>
        <taxon>Bacteria</taxon>
        <taxon>Thermotogati</taxon>
        <taxon>Deinococcota</taxon>
        <taxon>Deinococci</taxon>
        <taxon>Thermales</taxon>
        <taxon>Thermaceae</taxon>
        <taxon>Calidithermus</taxon>
    </lineage>
</organism>
<protein>
    <recommendedName>
        <fullName evidence="3">DUF2171 domain-containing protein</fullName>
    </recommendedName>
</protein>
<sequence length="97" mass="10774">MNKAVSEGENQPHTAGEIREHMMVHAMGEGSHDGVEGVHVGTVDCIEGVYIKLTKSDSPDGKHHLIPLAWVAKVDPERNVVFLNKDPETVRNEWHEV</sequence>
<reference evidence="1 2" key="1">
    <citation type="submission" date="2018-08" db="EMBL/GenBank/DDBJ databases">
        <title>Meiothermus terrae DSM 26712 genome sequencing project.</title>
        <authorList>
            <person name="Da Costa M.S."/>
            <person name="Albuquerque L."/>
            <person name="Raposo P."/>
            <person name="Froufe H.J.C."/>
            <person name="Barroso C.S."/>
            <person name="Egas C."/>
        </authorList>
    </citation>
    <scope>NUCLEOTIDE SEQUENCE [LARGE SCALE GENOMIC DNA]</scope>
    <source>
        <strain evidence="1 2">DSM 26712</strain>
    </source>
</reference>
<accession>A0A399E9D9</accession>
<name>A0A399E9D9_9DEIN</name>
<evidence type="ECO:0008006" key="3">
    <source>
        <dbReference type="Google" id="ProtNLM"/>
    </source>
</evidence>
<dbReference type="EMBL" id="QXDL01000260">
    <property type="protein sequence ID" value="RIH78662.1"/>
    <property type="molecule type" value="Genomic_DNA"/>
</dbReference>